<dbReference type="PANTHER" id="PTHR37953">
    <property type="entry name" value="UPF0127 PROTEIN MJ1496"/>
    <property type="match status" value="1"/>
</dbReference>
<dbReference type="AlphaFoldDB" id="A0A562QE30"/>
<evidence type="ECO:0008006" key="4">
    <source>
        <dbReference type="Google" id="ProtNLM"/>
    </source>
</evidence>
<organism evidence="2 3">
    <name type="scientific">Pseudomonas duriflava</name>
    <dbReference type="NCBI Taxonomy" id="459528"/>
    <lineage>
        <taxon>Bacteria</taxon>
        <taxon>Pseudomonadati</taxon>
        <taxon>Pseudomonadota</taxon>
        <taxon>Gammaproteobacteria</taxon>
        <taxon>Pseudomonadales</taxon>
        <taxon>Pseudomonadaceae</taxon>
        <taxon>Pseudomonas</taxon>
    </lineage>
</organism>
<dbReference type="PANTHER" id="PTHR37953:SF1">
    <property type="entry name" value="UPF0127 PROTEIN MJ1496"/>
    <property type="match status" value="1"/>
</dbReference>
<comment type="caution">
    <text evidence="2">The sequence shown here is derived from an EMBL/GenBank/DDBJ whole genome shotgun (WGS) entry which is preliminary data.</text>
</comment>
<gene>
    <name evidence="2" type="ORF">IQ22_01905</name>
</gene>
<dbReference type="Proteomes" id="UP000316905">
    <property type="component" value="Unassembled WGS sequence"/>
</dbReference>
<sequence>MAFLQHRVRRYLRQGSFRLKRRRTGLACLIGLFCTPALAEEGDLHKLRLGEHSIAVEVVETAQARQQGLMYREYLPDNQGMLFVFEAPKTVCFWMKDTLIPLSVAFLTDDGRIVGIADMQPKSETLHCSPRAVRLALEMNQGWFERNNTQPNDRVEGLDAIRTLRP</sequence>
<evidence type="ECO:0000256" key="1">
    <source>
        <dbReference type="SAM" id="SignalP"/>
    </source>
</evidence>
<dbReference type="Gene3D" id="2.60.120.1140">
    <property type="entry name" value="Protein of unknown function DUF192"/>
    <property type="match status" value="1"/>
</dbReference>
<dbReference type="InterPro" id="IPR003795">
    <property type="entry name" value="DUF192"/>
</dbReference>
<accession>A0A562QE30</accession>
<dbReference type="EMBL" id="VLKY01000005">
    <property type="protein sequence ID" value="TWI54994.1"/>
    <property type="molecule type" value="Genomic_DNA"/>
</dbReference>
<reference evidence="2 3" key="1">
    <citation type="journal article" date="2015" name="Stand. Genomic Sci.">
        <title>Genomic Encyclopedia of Bacterial and Archaeal Type Strains, Phase III: the genomes of soil and plant-associated and newly described type strains.</title>
        <authorList>
            <person name="Whitman W.B."/>
            <person name="Woyke T."/>
            <person name="Klenk H.P."/>
            <person name="Zhou Y."/>
            <person name="Lilburn T.G."/>
            <person name="Beck B.J."/>
            <person name="De Vos P."/>
            <person name="Vandamme P."/>
            <person name="Eisen J.A."/>
            <person name="Garrity G."/>
            <person name="Hugenholtz P."/>
            <person name="Kyrpides N.C."/>
        </authorList>
    </citation>
    <scope>NUCLEOTIDE SEQUENCE [LARGE SCALE GENOMIC DNA]</scope>
    <source>
        <strain evidence="2 3">CGMCC 1.6858</strain>
    </source>
</reference>
<keyword evidence="3" id="KW-1185">Reference proteome</keyword>
<dbReference type="InterPro" id="IPR038695">
    <property type="entry name" value="Saro_0823-like_sf"/>
</dbReference>
<name>A0A562QE30_9PSED</name>
<feature type="chain" id="PRO_5021855149" description="DUF192 domain-containing protein" evidence="1">
    <location>
        <begin position="40"/>
        <end position="166"/>
    </location>
</feature>
<protein>
    <recommendedName>
        <fullName evidence="4">DUF192 domain-containing protein</fullName>
    </recommendedName>
</protein>
<evidence type="ECO:0000313" key="2">
    <source>
        <dbReference type="EMBL" id="TWI54994.1"/>
    </source>
</evidence>
<dbReference type="Pfam" id="PF02643">
    <property type="entry name" value="DUF192"/>
    <property type="match status" value="1"/>
</dbReference>
<proteinExistence type="predicted"/>
<feature type="signal peptide" evidence="1">
    <location>
        <begin position="1"/>
        <end position="39"/>
    </location>
</feature>
<keyword evidence="1" id="KW-0732">Signal</keyword>
<evidence type="ECO:0000313" key="3">
    <source>
        <dbReference type="Proteomes" id="UP000316905"/>
    </source>
</evidence>